<dbReference type="PANTHER" id="PTHR43425">
    <property type="entry name" value="OXYGEN-INSENSITIVE NADPH NITROREDUCTASE"/>
    <property type="match status" value="1"/>
</dbReference>
<dbReference type="Gene3D" id="3.40.109.10">
    <property type="entry name" value="NADH Oxidase"/>
    <property type="match status" value="1"/>
</dbReference>
<evidence type="ECO:0000256" key="1">
    <source>
        <dbReference type="ARBA" id="ARBA00008366"/>
    </source>
</evidence>
<proteinExistence type="inferred from homology"/>
<dbReference type="CDD" id="cd02146">
    <property type="entry name" value="NfsA-like"/>
    <property type="match status" value="1"/>
</dbReference>
<dbReference type="SUPFAM" id="SSF55469">
    <property type="entry name" value="FMN-dependent nitroreductase-like"/>
    <property type="match status" value="1"/>
</dbReference>
<name>A0A9X8ZG56_9BACI</name>
<reference evidence="7 8" key="1">
    <citation type="journal article" date="2019" name="Environ. Microbiol.">
        <title>An active ?-lactamase is a part of an orchestrated cell wall stress resistance network of Bacillus subtilis and related rhizosphere species.</title>
        <authorList>
            <person name="Bucher T."/>
            <person name="Keren-Paz A."/>
            <person name="Hausser J."/>
            <person name="Olender T."/>
            <person name="Cytryn E."/>
            <person name="Kolodkin-Gal I."/>
        </authorList>
    </citation>
    <scope>NUCLEOTIDE SEQUENCE [LARGE SCALE GENOMIC DNA]</scope>
    <source>
        <strain evidence="7 8">I4</strain>
    </source>
</reference>
<dbReference type="Proteomes" id="UP000309170">
    <property type="component" value="Unassembled WGS sequence"/>
</dbReference>
<keyword evidence="2 5" id="KW-0285">Flavoprotein</keyword>
<keyword evidence="4 5" id="KW-0560">Oxidoreductase</keyword>
<keyword evidence="3 5" id="KW-0288">FMN</keyword>
<evidence type="ECO:0000256" key="5">
    <source>
        <dbReference type="PIRNR" id="PIRNR005426"/>
    </source>
</evidence>
<dbReference type="GO" id="GO:0052873">
    <property type="term" value="F:FMN reductase (NADPH) activity"/>
    <property type="evidence" value="ECO:0007669"/>
    <property type="project" value="UniProtKB-EC"/>
</dbReference>
<dbReference type="PIRSF" id="PIRSF005426">
    <property type="entry name" value="Frp"/>
    <property type="match status" value="1"/>
</dbReference>
<accession>A0A9X8ZG56</accession>
<dbReference type="AlphaFoldDB" id="A0A9X8ZG56"/>
<comment type="similarity">
    <text evidence="1 5">Belongs to the flavin oxidoreductase frp family.</text>
</comment>
<dbReference type="InterPro" id="IPR016446">
    <property type="entry name" value="Flavin_OxRdtase_Frp"/>
</dbReference>
<gene>
    <name evidence="7" type="primary">nfsA</name>
    <name evidence="7" type="ORF">FC678_15935</name>
</gene>
<dbReference type="NCBIfam" id="NF008033">
    <property type="entry name" value="PRK10765.1"/>
    <property type="match status" value="1"/>
</dbReference>
<protein>
    <submittedName>
        <fullName evidence="7">Oxygen-insensitive NADPH nitroreductase</fullName>
        <ecNumber evidence="7">1.5.1.38</ecNumber>
    </submittedName>
</protein>
<dbReference type="Pfam" id="PF00881">
    <property type="entry name" value="Nitroreductase"/>
    <property type="match status" value="1"/>
</dbReference>
<sequence length="249" mass="28250">MNNIIEKILDHRSIRSFEDKLLSEEQINTIVECAQAASTSSYIQAYSIIGVTDPEKKAKLAELAGPQAYVEKNGHLFVFCADLYRQDMVSEMENTDLSESIESTEKFMVACIDAALAAQNAALAAESMDLGICYIGGIRNNLPEVSAILNIPHRVIPLFALVVGYPKNRSDKKPRLPLSNIYHENGYQDDKQEFIGQLEEYNETISSYYERRTEGKRKDTWTEQMAGMLGKKSRLYMKDYVEQQGFKKH</sequence>
<evidence type="ECO:0000259" key="6">
    <source>
        <dbReference type="Pfam" id="PF00881"/>
    </source>
</evidence>
<dbReference type="EC" id="1.5.1.38" evidence="7"/>
<feature type="domain" description="Nitroreductase" evidence="6">
    <location>
        <begin position="9"/>
        <end position="165"/>
    </location>
</feature>
<keyword evidence="5" id="KW-0521">NADP</keyword>
<evidence type="ECO:0000256" key="3">
    <source>
        <dbReference type="ARBA" id="ARBA00022643"/>
    </source>
</evidence>
<evidence type="ECO:0000313" key="7">
    <source>
        <dbReference type="EMBL" id="TKH09840.1"/>
    </source>
</evidence>
<dbReference type="InterPro" id="IPR000415">
    <property type="entry name" value="Nitroreductase-like"/>
</dbReference>
<evidence type="ECO:0000256" key="2">
    <source>
        <dbReference type="ARBA" id="ARBA00022630"/>
    </source>
</evidence>
<dbReference type="InterPro" id="IPR029479">
    <property type="entry name" value="Nitroreductase"/>
</dbReference>
<dbReference type="EMBL" id="SZNT01000244">
    <property type="protein sequence ID" value="TKH09840.1"/>
    <property type="molecule type" value="Genomic_DNA"/>
</dbReference>
<organism evidence="7 8">
    <name type="scientific">Peribacillus simplex</name>
    <dbReference type="NCBI Taxonomy" id="1478"/>
    <lineage>
        <taxon>Bacteria</taxon>
        <taxon>Bacillati</taxon>
        <taxon>Bacillota</taxon>
        <taxon>Bacilli</taxon>
        <taxon>Bacillales</taxon>
        <taxon>Bacillaceae</taxon>
        <taxon>Peribacillus</taxon>
    </lineage>
</organism>
<evidence type="ECO:0000256" key="4">
    <source>
        <dbReference type="ARBA" id="ARBA00023002"/>
    </source>
</evidence>
<dbReference type="RefSeq" id="WP_137023954.1">
    <property type="nucleotide sequence ID" value="NZ_SZNT01000244.1"/>
</dbReference>
<evidence type="ECO:0000313" key="8">
    <source>
        <dbReference type="Proteomes" id="UP000309170"/>
    </source>
</evidence>
<comment type="caution">
    <text evidence="7">The sequence shown here is derived from an EMBL/GenBank/DDBJ whole genome shotgun (WGS) entry which is preliminary data.</text>
</comment>
<dbReference type="PANTHER" id="PTHR43425:SF3">
    <property type="entry name" value="NADPH-DEPENDENT OXIDOREDUCTASE"/>
    <property type="match status" value="1"/>
</dbReference>